<feature type="domain" description="Penicillin-binding protein dimerisation" evidence="16">
    <location>
        <begin position="65"/>
        <end position="240"/>
    </location>
</feature>
<dbReference type="GO" id="GO:0009002">
    <property type="term" value="F:serine-type D-Ala-D-Ala carboxypeptidase activity"/>
    <property type="evidence" value="ECO:0007669"/>
    <property type="project" value="UniProtKB-UniRule"/>
</dbReference>
<keyword evidence="17" id="KW-0328">Glycosyltransferase</keyword>
<keyword evidence="13 14" id="KW-0961">Cell wall biogenesis/degradation</keyword>
<comment type="similarity">
    <text evidence="14">Belongs to the transpeptidase family. MrdA subfamily.</text>
</comment>
<evidence type="ECO:0000256" key="8">
    <source>
        <dbReference type="ARBA" id="ARBA00022801"/>
    </source>
</evidence>
<keyword evidence="17" id="KW-0808">Transferase</keyword>
<dbReference type="GO" id="GO:0071972">
    <property type="term" value="F:peptidoglycan L,D-transpeptidase activity"/>
    <property type="evidence" value="ECO:0007669"/>
    <property type="project" value="TreeGrafter"/>
</dbReference>
<dbReference type="Gene3D" id="3.40.710.10">
    <property type="entry name" value="DD-peptidase/beta-lactamase superfamily"/>
    <property type="match status" value="1"/>
</dbReference>
<keyword evidence="10 14" id="KW-0573">Peptidoglycan synthesis</keyword>
<proteinExistence type="inferred from homology"/>
<dbReference type="InterPro" id="IPR005311">
    <property type="entry name" value="PBP_dimer"/>
</dbReference>
<keyword evidence="12 14" id="KW-0472">Membrane</keyword>
<dbReference type="PANTHER" id="PTHR30627">
    <property type="entry name" value="PEPTIDOGLYCAN D,D-TRANSPEPTIDASE"/>
    <property type="match status" value="1"/>
</dbReference>
<evidence type="ECO:0000256" key="12">
    <source>
        <dbReference type="ARBA" id="ARBA00023136"/>
    </source>
</evidence>
<keyword evidence="8 14" id="KW-0378">Hydrolase</keyword>
<keyword evidence="11 14" id="KW-1133">Transmembrane helix</keyword>
<dbReference type="GO" id="GO:0008658">
    <property type="term" value="F:penicillin binding"/>
    <property type="evidence" value="ECO:0007669"/>
    <property type="project" value="UniProtKB-UniRule"/>
</dbReference>
<dbReference type="PANTHER" id="PTHR30627:SF2">
    <property type="entry name" value="PEPTIDOGLYCAN D,D-TRANSPEPTIDASE MRDA"/>
    <property type="match status" value="1"/>
</dbReference>
<dbReference type="InterPro" id="IPR050515">
    <property type="entry name" value="Beta-lactam/transpept"/>
</dbReference>
<evidence type="ECO:0000256" key="4">
    <source>
        <dbReference type="ARBA" id="ARBA00022519"/>
    </source>
</evidence>
<reference evidence="17 18" key="1">
    <citation type="submission" date="2015-03" db="EMBL/GenBank/DDBJ databases">
        <authorList>
            <person name="Murphy D."/>
        </authorList>
    </citation>
    <scope>NUCLEOTIDE SEQUENCE [LARGE SCALE GENOMIC DNA]</scope>
    <source>
        <strain evidence="17 18">Y233</strain>
    </source>
</reference>
<evidence type="ECO:0000256" key="14">
    <source>
        <dbReference type="HAMAP-Rule" id="MF_02081"/>
    </source>
</evidence>
<dbReference type="FunFam" id="3.40.710.10:FF:000004">
    <property type="entry name" value="Peptidoglycan D,D-transpeptidase MrdA"/>
    <property type="match status" value="1"/>
</dbReference>
<dbReference type="SUPFAM" id="SSF56601">
    <property type="entry name" value="beta-lactamase/transpeptidase-like"/>
    <property type="match status" value="1"/>
</dbReference>
<dbReference type="Gene3D" id="3.90.1310.10">
    <property type="entry name" value="Penicillin-binding protein 2a (Domain 2)"/>
    <property type="match status" value="1"/>
</dbReference>
<accession>A0A0T9QGT7</accession>
<dbReference type="UniPathway" id="UPA00219"/>
<evidence type="ECO:0000256" key="2">
    <source>
        <dbReference type="ARBA" id="ARBA00004236"/>
    </source>
</evidence>
<dbReference type="RefSeq" id="WP_049599673.1">
    <property type="nucleotide sequence ID" value="NZ_CABIHS010000200.1"/>
</dbReference>
<dbReference type="EMBL" id="CQBK01000016">
    <property type="protein sequence ID" value="CNI10346.1"/>
    <property type="molecule type" value="Genomic_DNA"/>
</dbReference>
<evidence type="ECO:0000256" key="7">
    <source>
        <dbReference type="ARBA" id="ARBA00022692"/>
    </source>
</evidence>
<keyword evidence="9 14" id="KW-0133">Cell shape</keyword>
<dbReference type="SUPFAM" id="SSF56519">
    <property type="entry name" value="Penicillin binding protein dimerisation domain"/>
    <property type="match status" value="1"/>
</dbReference>
<evidence type="ECO:0000256" key="9">
    <source>
        <dbReference type="ARBA" id="ARBA00022960"/>
    </source>
</evidence>
<dbReference type="GO" id="GO:0071555">
    <property type="term" value="P:cell wall organization"/>
    <property type="evidence" value="ECO:0007669"/>
    <property type="project" value="UniProtKB-KW"/>
</dbReference>
<keyword evidence="7 14" id="KW-0812">Transmembrane</keyword>
<dbReference type="EC" id="3.4.16.4" evidence="14"/>
<evidence type="ECO:0000256" key="1">
    <source>
        <dbReference type="ARBA" id="ARBA00004167"/>
    </source>
</evidence>
<evidence type="ECO:0000313" key="17">
    <source>
        <dbReference type="EMBL" id="CNI10346.1"/>
    </source>
</evidence>
<organism evidence="17 18">
    <name type="scientific">Yersinia similis</name>
    <dbReference type="NCBI Taxonomy" id="367190"/>
    <lineage>
        <taxon>Bacteria</taxon>
        <taxon>Pseudomonadati</taxon>
        <taxon>Pseudomonadota</taxon>
        <taxon>Gammaproteobacteria</taxon>
        <taxon>Enterobacterales</taxon>
        <taxon>Yersiniaceae</taxon>
        <taxon>Yersinia</taxon>
    </lineage>
</organism>
<dbReference type="InterPro" id="IPR012338">
    <property type="entry name" value="Beta-lactam/transpept-like"/>
</dbReference>
<evidence type="ECO:0000256" key="11">
    <source>
        <dbReference type="ARBA" id="ARBA00022989"/>
    </source>
</evidence>
<gene>
    <name evidence="14 17" type="primary">mrdA</name>
    <name evidence="17" type="ORF">ERS008667_02423</name>
</gene>
<feature type="transmembrane region" description="Helical" evidence="14">
    <location>
        <begin position="21"/>
        <end position="41"/>
    </location>
</feature>
<dbReference type="NCBIfam" id="NF008061">
    <property type="entry name" value="PRK10795.1"/>
    <property type="match status" value="1"/>
</dbReference>
<evidence type="ECO:0000256" key="10">
    <source>
        <dbReference type="ARBA" id="ARBA00022984"/>
    </source>
</evidence>
<evidence type="ECO:0000259" key="16">
    <source>
        <dbReference type="Pfam" id="PF03717"/>
    </source>
</evidence>
<keyword evidence="4 14" id="KW-0997">Cell inner membrane</keyword>
<keyword evidence="5 14" id="KW-0121">Carboxypeptidase</keyword>
<dbReference type="Pfam" id="PF00905">
    <property type="entry name" value="Transpeptidase"/>
    <property type="match status" value="1"/>
</dbReference>
<dbReference type="GO" id="GO:0006508">
    <property type="term" value="P:proteolysis"/>
    <property type="evidence" value="ECO:0007669"/>
    <property type="project" value="UniProtKB-KW"/>
</dbReference>
<feature type="domain" description="Penicillin-binding protein transpeptidase" evidence="15">
    <location>
        <begin position="273"/>
        <end position="606"/>
    </location>
</feature>
<comment type="subcellular location">
    <subcellularLocation>
        <location evidence="14">Cell inner membrane</location>
        <topology evidence="14">Single-pass membrane protein</topology>
    </subcellularLocation>
    <subcellularLocation>
        <location evidence="2">Cell membrane</location>
    </subcellularLocation>
    <subcellularLocation>
        <location evidence="1">Membrane</location>
        <topology evidence="1">Single-pass membrane protein</topology>
    </subcellularLocation>
</comment>
<keyword evidence="3 14" id="KW-1003">Cell membrane</keyword>
<dbReference type="Pfam" id="PF03717">
    <property type="entry name" value="PBP_dimer"/>
    <property type="match status" value="1"/>
</dbReference>
<comment type="function">
    <text evidence="14">Catalyzes cross-linking of the peptidoglycan cell wall.</text>
</comment>
<evidence type="ECO:0000259" key="15">
    <source>
        <dbReference type="Pfam" id="PF00905"/>
    </source>
</evidence>
<dbReference type="InterPro" id="IPR001460">
    <property type="entry name" value="PCN-bd_Tpept"/>
</dbReference>
<dbReference type="AlphaFoldDB" id="A0A0T9QGT7"/>
<keyword evidence="6 14" id="KW-0645">Protease</keyword>
<evidence type="ECO:0000313" key="18">
    <source>
        <dbReference type="Proteomes" id="UP000038204"/>
    </source>
</evidence>
<protein>
    <recommendedName>
        <fullName evidence="14">Peptidoglycan D,D-transpeptidase MrdA</fullName>
        <ecNumber evidence="14">3.4.16.4</ecNumber>
    </recommendedName>
    <alternativeName>
        <fullName evidence="14">Penicillin-binding protein 2</fullName>
        <shortName evidence="14">PBP-2</shortName>
    </alternativeName>
</protein>
<sequence length="631" mass="70506">MKKEPNPFRDYSAESALFVRRAVVAFLGILLLSGVLVANLYNLQIVRFDDYSTRSNDNRIKLVPIAPSRGMIFDRNGTPLALNRTIYQLELMPEKIENLSATLNALRPIVDLTDDDIANFEKERKRSRRFTSIAVKTPLTEVQVARFAVNQFRFPGIEVKGYQRRFYPYGSALTHVIGYVSKINDKDVERLDKEGILPNYAATHDIGKLGIERYYESTLHGKTGYEEVEVNNRGRVIRQLHEQPPQAGKDIYLTLDLSLQTYIEKLLSGSRAAVVVTDPRTGGILALVSNPSYDPNLFVDGISNKDYQGLLNDTNRPLINRATQGVYPPASTVKPYIAVSALSAGVITKNTSLFDPGWWQLPGSEKRYRDWKKWGHGRLNITKALEESADTFFYQVAYDMGIDRLSSWMSKFGYGEYTGIDLSEERAGLMPTREWKQKRHKKPWYQGDTIPVGIGQGYWTATPIQMAKALMTLINDGTVKTPHLLQSTRIDGVLVPYKQKESTQIGSINSGYWEIAKDGMYGVANRSNGTGRKFFEGTPYKAAAKSGTAQVYSYETYNASKVAEHLRDHKLMVAFAPYENPTVSVAIILENGGAGPAVGTITRQILDHILLGDNNTELPDAAPLPPGVEAD</sequence>
<comment type="catalytic activity">
    <reaction evidence="14">
        <text>Preferential cleavage: (Ac)2-L-Lys-D-Ala-|-D-Ala. Also transpeptidation of peptidyl-alanyl moieties that are N-acyl substituents of D-alanine.</text>
        <dbReference type="EC" id="3.4.16.4"/>
    </reaction>
</comment>
<dbReference type="InterPro" id="IPR017790">
    <property type="entry name" value="Penicillin-binding_protein_2"/>
</dbReference>
<dbReference type="NCBIfam" id="TIGR03423">
    <property type="entry name" value="pbp2_mrdA"/>
    <property type="match status" value="1"/>
</dbReference>
<dbReference type="GO" id="GO:0009252">
    <property type="term" value="P:peptidoglycan biosynthetic process"/>
    <property type="evidence" value="ECO:0007669"/>
    <property type="project" value="UniProtKB-UniRule"/>
</dbReference>
<dbReference type="Proteomes" id="UP000038204">
    <property type="component" value="Unassembled WGS sequence"/>
</dbReference>
<dbReference type="FunFam" id="3.90.1310.10:FF:000001">
    <property type="entry name" value="Peptidoglycan D,D-transpeptidase MrdA"/>
    <property type="match status" value="1"/>
</dbReference>
<feature type="active site" description="Acyl-ester intermediate" evidence="14">
    <location>
        <position position="331"/>
    </location>
</feature>
<name>A0A0T9QGT7_9GAMM</name>
<dbReference type="GO" id="GO:0008360">
    <property type="term" value="P:regulation of cell shape"/>
    <property type="evidence" value="ECO:0007669"/>
    <property type="project" value="UniProtKB-KW"/>
</dbReference>
<comment type="pathway">
    <text evidence="14">Cell wall biogenesis; peptidoglycan biosynthesis.</text>
</comment>
<dbReference type="InterPro" id="IPR036138">
    <property type="entry name" value="PBP_dimer_sf"/>
</dbReference>
<dbReference type="GO" id="GO:0016757">
    <property type="term" value="F:glycosyltransferase activity"/>
    <property type="evidence" value="ECO:0007669"/>
    <property type="project" value="UniProtKB-KW"/>
</dbReference>
<dbReference type="Gene3D" id="3.30.1390.30">
    <property type="entry name" value="Penicillin-binding protein 2a, domain 3"/>
    <property type="match status" value="1"/>
</dbReference>
<evidence type="ECO:0000256" key="13">
    <source>
        <dbReference type="ARBA" id="ARBA00023316"/>
    </source>
</evidence>
<dbReference type="GO" id="GO:0005886">
    <property type="term" value="C:plasma membrane"/>
    <property type="evidence" value="ECO:0007669"/>
    <property type="project" value="UniProtKB-SubCell"/>
</dbReference>
<evidence type="ECO:0000256" key="5">
    <source>
        <dbReference type="ARBA" id="ARBA00022645"/>
    </source>
</evidence>
<evidence type="ECO:0000256" key="6">
    <source>
        <dbReference type="ARBA" id="ARBA00022670"/>
    </source>
</evidence>
<dbReference type="HAMAP" id="MF_02081">
    <property type="entry name" value="MrdA_transpept"/>
    <property type="match status" value="1"/>
</dbReference>
<comment type="caution">
    <text evidence="14">Lacks conserved residue(s) required for the propagation of feature annotation.</text>
</comment>
<evidence type="ECO:0000256" key="3">
    <source>
        <dbReference type="ARBA" id="ARBA00022475"/>
    </source>
</evidence>
<dbReference type="FunFam" id="3.30.1390.30:FF:000001">
    <property type="entry name" value="Peptidoglycan D,D-transpeptidase MrdA"/>
    <property type="match status" value="1"/>
</dbReference>